<dbReference type="Pfam" id="PF03787">
    <property type="entry name" value="RAMPs"/>
    <property type="match status" value="1"/>
</dbReference>
<evidence type="ECO:0000313" key="4">
    <source>
        <dbReference type="Proteomes" id="UP000474054"/>
    </source>
</evidence>
<keyword evidence="1" id="KW-0051">Antiviral defense</keyword>
<reference evidence="3 4" key="1">
    <citation type="submission" date="2019-10" db="EMBL/GenBank/DDBJ databases">
        <title>Comparative genomics of sulfur disproportionating microorganisms.</title>
        <authorList>
            <person name="Ward L.M."/>
            <person name="Bertran E."/>
            <person name="Johnston D."/>
        </authorList>
    </citation>
    <scope>NUCLEOTIDE SEQUENCE [LARGE SCALE GENOMIC DNA]</scope>
    <source>
        <strain evidence="3 4">DSM 3772</strain>
    </source>
</reference>
<dbReference type="InterPro" id="IPR013411">
    <property type="entry name" value="CRISPR-assoc_RAMP_Csx7"/>
</dbReference>
<dbReference type="NCBIfam" id="TIGR02581">
    <property type="entry name" value="cas_cyan_RAMP"/>
    <property type="match status" value="1"/>
</dbReference>
<dbReference type="PANTHER" id="PTHR35579">
    <property type="entry name" value="CRISPR SYSTEM CMS ENDORIBONUCLEASE CSM3"/>
    <property type="match status" value="1"/>
</dbReference>
<dbReference type="InterPro" id="IPR005537">
    <property type="entry name" value="RAMP_III_fam"/>
</dbReference>
<dbReference type="InterPro" id="IPR052216">
    <property type="entry name" value="CRISPR_Csm3_endoribonuclease"/>
</dbReference>
<comment type="caution">
    <text evidence="3">The sequence shown here is derived from an EMBL/GenBank/DDBJ whole genome shotgun (WGS) entry which is preliminary data.</text>
</comment>
<feature type="domain" description="CRISPR type III-associated protein" evidence="2">
    <location>
        <begin position="13"/>
        <end position="206"/>
    </location>
</feature>
<gene>
    <name evidence="3" type="ORF">GFB69_13190</name>
</gene>
<dbReference type="AlphaFoldDB" id="A0A6G1T7N9"/>
<dbReference type="Proteomes" id="UP000474054">
    <property type="component" value="Unassembled WGS sequence"/>
</dbReference>
<organism evidence="3 4">
    <name type="scientific">Acidianus ambivalens</name>
    <name type="common">Desulfurolobus ambivalens</name>
    <dbReference type="NCBI Taxonomy" id="2283"/>
    <lineage>
        <taxon>Archaea</taxon>
        <taxon>Thermoproteota</taxon>
        <taxon>Thermoprotei</taxon>
        <taxon>Sulfolobales</taxon>
        <taxon>Sulfolobaceae</taxon>
        <taxon>Acidianus</taxon>
    </lineage>
</organism>
<evidence type="ECO:0000256" key="1">
    <source>
        <dbReference type="ARBA" id="ARBA00023118"/>
    </source>
</evidence>
<dbReference type="PANTHER" id="PTHR35579:SF6">
    <property type="entry name" value="DUF324 DOMAIN-CONTAINING PROTEIN"/>
    <property type="match status" value="1"/>
</dbReference>
<name>A0A6G1T7N9_ACIAM</name>
<evidence type="ECO:0000313" key="3">
    <source>
        <dbReference type="EMBL" id="MQL56614.1"/>
    </source>
</evidence>
<dbReference type="EMBL" id="WHYS01000010">
    <property type="protein sequence ID" value="MQL56614.1"/>
    <property type="molecule type" value="Genomic_DNA"/>
</dbReference>
<dbReference type="RefSeq" id="WP_152943596.1">
    <property type="nucleotide sequence ID" value="NZ_WHYS01000010.1"/>
</dbReference>
<evidence type="ECO:0000259" key="2">
    <source>
        <dbReference type="Pfam" id="PF03787"/>
    </source>
</evidence>
<protein>
    <submittedName>
        <fullName evidence="3">CRISPR-associated RAMP protein</fullName>
    </submittedName>
</protein>
<sequence length="269" mass="29839">MRRVEIKGIVRNVSPLRIGNRGVVDFTSTAGVQLLKNSRGTPYIPGSSWKGVFRSTGEVIARKKGLRVCTGLTGDTCVDKIPEFQELIEKDIEKAKKVFWEKTCLNCKVFGAPSVLSSVYFFDSYPFTYKIGVKTIIAISRENGAVSKGALATAEYLEPNSTFSFLLLGENMPNYAIGYILSIMKEIHDGLSQVGGYKSRGFGFVKFDKLELKITHYSEKSGSGSSLLPLDELDSKVDYTQGELSGDEFFKKNSSLLEVFNNARIQYPM</sequence>
<accession>A0A6G1T7N9</accession>
<proteinExistence type="predicted"/>
<dbReference type="GO" id="GO:0051607">
    <property type="term" value="P:defense response to virus"/>
    <property type="evidence" value="ECO:0007669"/>
    <property type="project" value="UniProtKB-KW"/>
</dbReference>